<dbReference type="InterPro" id="IPR050248">
    <property type="entry name" value="Polysacc_deacetylase_ArnD"/>
</dbReference>
<reference evidence="5 6" key="1">
    <citation type="submission" date="2015-08" db="EMBL/GenBank/DDBJ databases">
        <authorList>
            <person name="Babu N.S."/>
            <person name="Beckwith C.J."/>
            <person name="Beseler K.G."/>
            <person name="Brison A."/>
            <person name="Carone J.V."/>
            <person name="Caskin T.P."/>
            <person name="Diamond M."/>
            <person name="Durham M.E."/>
            <person name="Foxe J.M."/>
            <person name="Go M."/>
            <person name="Henderson B.A."/>
            <person name="Jones I.B."/>
            <person name="McGettigan J.A."/>
            <person name="Micheletti S.J."/>
            <person name="Nasrallah M.E."/>
            <person name="Ortiz D."/>
            <person name="Piller C.R."/>
            <person name="Privatt S.R."/>
            <person name="Schneider S.L."/>
            <person name="Sharp S."/>
            <person name="Smith T.C."/>
            <person name="Stanton J.D."/>
            <person name="Ullery H.E."/>
            <person name="Wilson R.J."/>
            <person name="Serrano M.G."/>
            <person name="Buck G."/>
            <person name="Lee V."/>
            <person name="Wang Y."/>
            <person name="Carvalho R."/>
            <person name="Voegtly L."/>
            <person name="Shi R."/>
            <person name="Duckworth R."/>
            <person name="Johnson A."/>
            <person name="Loviza R."/>
            <person name="Walstead R."/>
            <person name="Shah Z."/>
            <person name="Kiflezghi M."/>
            <person name="Wade K."/>
            <person name="Ball S.L."/>
            <person name="Bradley K.W."/>
            <person name="Asai D.J."/>
            <person name="Bowman C.A."/>
            <person name="Russell D.A."/>
            <person name="Pope W.H."/>
            <person name="Jacobs-Sera D."/>
            <person name="Hendrix R.W."/>
            <person name="Hatfull G.F."/>
        </authorList>
    </citation>
    <scope>NUCLEOTIDE SEQUENCE [LARGE SCALE GENOMIC DNA]</scope>
    <source>
        <strain evidence="5 6">DSM 27648</strain>
    </source>
</reference>
<evidence type="ECO:0000259" key="4">
    <source>
        <dbReference type="PROSITE" id="PS51677"/>
    </source>
</evidence>
<name>A0A0K1Q0V3_9BACT</name>
<accession>A0A0K1Q0V3</accession>
<evidence type="ECO:0000313" key="5">
    <source>
        <dbReference type="EMBL" id="AKU99251.1"/>
    </source>
</evidence>
<feature type="region of interest" description="Disordered" evidence="3">
    <location>
        <begin position="1"/>
        <end position="21"/>
    </location>
</feature>
<dbReference type="GO" id="GO:0005975">
    <property type="term" value="P:carbohydrate metabolic process"/>
    <property type="evidence" value="ECO:0007669"/>
    <property type="project" value="InterPro"/>
</dbReference>
<dbReference type="AlphaFoldDB" id="A0A0K1Q0V3"/>
<feature type="region of interest" description="Disordered" evidence="3">
    <location>
        <begin position="300"/>
        <end position="358"/>
    </location>
</feature>
<dbReference type="GO" id="GO:0016810">
    <property type="term" value="F:hydrolase activity, acting on carbon-nitrogen (but not peptide) bonds"/>
    <property type="evidence" value="ECO:0007669"/>
    <property type="project" value="InterPro"/>
</dbReference>
<keyword evidence="6" id="KW-1185">Reference proteome</keyword>
<dbReference type="Proteomes" id="UP000064967">
    <property type="component" value="Chromosome"/>
</dbReference>
<keyword evidence="2" id="KW-0378">Hydrolase</keyword>
<feature type="domain" description="NodB homology" evidence="4">
    <location>
        <begin position="73"/>
        <end position="287"/>
    </location>
</feature>
<evidence type="ECO:0000256" key="3">
    <source>
        <dbReference type="SAM" id="MobiDB-lite"/>
    </source>
</evidence>
<evidence type="ECO:0000256" key="1">
    <source>
        <dbReference type="ARBA" id="ARBA00022723"/>
    </source>
</evidence>
<sequence>MQCARFMTNGESRTDAGEKQRGNARRILAGACTFAAMALLWSCSKNDSAPSNSCQGTLAISPSNLVGSSLPPKTLALTFDDGPGLRTDELSTYLKQQGIRAGFFINGRMIHDNKTQILGQLVADGHVIGNHTQNHVSLTGRSTHTDGLSAADSVLEVQQTDAIIIPFVPSNRFMFRAPYGDFDESSYDAIEGSPMKKYVGPINWDIGDHMGPNQAVDWDCWQAGSDGLILTVQQCGDLYLQEIDAVGHGIILMHDPYFIDDDPQKGGTVDMVKYIVPILKAKGYAFARVDEVPDIATLLPPLVDPTPEAGTPDDAGGLPEATPSGDASTDGGKPDPCPPSPQSEERVGRGESGNLISK</sequence>
<dbReference type="Pfam" id="PF01522">
    <property type="entry name" value="Polysacc_deac_1"/>
    <property type="match status" value="1"/>
</dbReference>
<organism evidence="5 6">
    <name type="scientific">Labilithrix luteola</name>
    <dbReference type="NCBI Taxonomy" id="1391654"/>
    <lineage>
        <taxon>Bacteria</taxon>
        <taxon>Pseudomonadati</taxon>
        <taxon>Myxococcota</taxon>
        <taxon>Polyangia</taxon>
        <taxon>Polyangiales</taxon>
        <taxon>Labilitrichaceae</taxon>
        <taxon>Labilithrix</taxon>
    </lineage>
</organism>
<dbReference type="GO" id="GO:0046872">
    <property type="term" value="F:metal ion binding"/>
    <property type="evidence" value="ECO:0007669"/>
    <property type="project" value="UniProtKB-KW"/>
</dbReference>
<dbReference type="InterPro" id="IPR011330">
    <property type="entry name" value="Glyco_hydro/deAcase_b/a-brl"/>
</dbReference>
<keyword evidence="1" id="KW-0479">Metal-binding</keyword>
<dbReference type="KEGG" id="llu:AKJ09_05915"/>
<dbReference type="SUPFAM" id="SSF88713">
    <property type="entry name" value="Glycoside hydrolase/deacetylase"/>
    <property type="match status" value="1"/>
</dbReference>
<evidence type="ECO:0000256" key="2">
    <source>
        <dbReference type="ARBA" id="ARBA00022801"/>
    </source>
</evidence>
<gene>
    <name evidence="5" type="ORF">AKJ09_05915</name>
</gene>
<dbReference type="PROSITE" id="PS51677">
    <property type="entry name" value="NODB"/>
    <property type="match status" value="1"/>
</dbReference>
<feature type="compositionally biased region" description="Basic and acidic residues" evidence="3">
    <location>
        <begin position="12"/>
        <end position="21"/>
    </location>
</feature>
<proteinExistence type="predicted"/>
<dbReference type="Gene3D" id="3.20.20.370">
    <property type="entry name" value="Glycoside hydrolase/deacetylase"/>
    <property type="match status" value="1"/>
</dbReference>
<dbReference type="CDD" id="cd10917">
    <property type="entry name" value="CE4_NodB_like_6s_7s"/>
    <property type="match status" value="1"/>
</dbReference>
<protein>
    <submittedName>
        <fullName evidence="5">Polysaccharide deacetylase</fullName>
    </submittedName>
</protein>
<dbReference type="EMBL" id="CP012333">
    <property type="protein sequence ID" value="AKU99251.1"/>
    <property type="molecule type" value="Genomic_DNA"/>
</dbReference>
<dbReference type="PANTHER" id="PTHR10587">
    <property type="entry name" value="GLYCOSYL TRANSFERASE-RELATED"/>
    <property type="match status" value="1"/>
</dbReference>
<dbReference type="InterPro" id="IPR002509">
    <property type="entry name" value="NODB_dom"/>
</dbReference>
<dbReference type="STRING" id="1391654.AKJ09_05915"/>
<evidence type="ECO:0000313" key="6">
    <source>
        <dbReference type="Proteomes" id="UP000064967"/>
    </source>
</evidence>
<dbReference type="GO" id="GO:0016020">
    <property type="term" value="C:membrane"/>
    <property type="evidence" value="ECO:0007669"/>
    <property type="project" value="TreeGrafter"/>
</dbReference>
<dbReference type="PANTHER" id="PTHR10587:SF133">
    <property type="entry name" value="CHITIN DEACETYLASE 1-RELATED"/>
    <property type="match status" value="1"/>
</dbReference>